<sequence length="46" mass="5200">MSLHDQKFEDADIIEFTDKLQVLRAGEFESVHATLQPFMDMAADAS</sequence>
<protein>
    <submittedName>
        <fullName evidence="1">Uncharacterized protein</fullName>
    </submittedName>
</protein>
<name>A0ABT8DBZ9_9RHOB</name>
<keyword evidence="2" id="KW-1185">Reference proteome</keyword>
<evidence type="ECO:0000313" key="1">
    <source>
        <dbReference type="EMBL" id="MDN3712912.1"/>
    </source>
</evidence>
<gene>
    <name evidence="1" type="ORF">QWZ10_16285</name>
</gene>
<accession>A0ABT8DBZ9</accession>
<evidence type="ECO:0000313" key="2">
    <source>
        <dbReference type="Proteomes" id="UP001243846"/>
    </source>
</evidence>
<reference evidence="2" key="1">
    <citation type="journal article" date="2019" name="Int. J. Syst. Evol. Microbiol.">
        <title>The Global Catalogue of Microorganisms (GCM) 10K type strain sequencing project: providing services to taxonomists for standard genome sequencing and annotation.</title>
        <authorList>
            <consortium name="The Broad Institute Genomics Platform"/>
            <consortium name="The Broad Institute Genome Sequencing Center for Infectious Disease"/>
            <person name="Wu L."/>
            <person name="Ma J."/>
        </authorList>
    </citation>
    <scope>NUCLEOTIDE SEQUENCE [LARGE SCALE GENOMIC DNA]</scope>
    <source>
        <strain evidence="2">CECT 8482</strain>
    </source>
</reference>
<dbReference type="EMBL" id="JAUFRC010000001">
    <property type="protein sequence ID" value="MDN3712912.1"/>
    <property type="molecule type" value="Genomic_DNA"/>
</dbReference>
<organism evidence="1 2">
    <name type="scientific">Paracoccus cavernae</name>
    <dbReference type="NCBI Taxonomy" id="1571207"/>
    <lineage>
        <taxon>Bacteria</taxon>
        <taxon>Pseudomonadati</taxon>
        <taxon>Pseudomonadota</taxon>
        <taxon>Alphaproteobacteria</taxon>
        <taxon>Rhodobacterales</taxon>
        <taxon>Paracoccaceae</taxon>
        <taxon>Paracoccus</taxon>
    </lineage>
</organism>
<comment type="caution">
    <text evidence="1">The sequence shown here is derived from an EMBL/GenBank/DDBJ whole genome shotgun (WGS) entry which is preliminary data.</text>
</comment>
<proteinExistence type="predicted"/>
<dbReference type="Proteomes" id="UP001243846">
    <property type="component" value="Unassembled WGS sequence"/>
</dbReference>